<evidence type="ECO:0000256" key="2">
    <source>
        <dbReference type="ARBA" id="ARBA00012185"/>
    </source>
</evidence>
<dbReference type="EC" id="2.1.1.113" evidence="2"/>
<dbReference type="SUPFAM" id="SSF53335">
    <property type="entry name" value="S-adenosyl-L-methionine-dependent methyltransferases"/>
    <property type="match status" value="1"/>
</dbReference>
<dbReference type="PROSITE" id="PS00093">
    <property type="entry name" value="N4_MTASE"/>
    <property type="match status" value="1"/>
</dbReference>
<reference evidence="10" key="2">
    <citation type="journal article" date="2014" name="ISME J.">
        <title>Microbial stratification in low pH oxic and suboxic macroscopic growths along an acid mine drainage.</title>
        <authorList>
            <person name="Mendez-Garcia C."/>
            <person name="Mesa V."/>
            <person name="Sprenger R.R."/>
            <person name="Richter M."/>
            <person name="Diez M.S."/>
            <person name="Solano J."/>
            <person name="Bargiela R."/>
            <person name="Golyshina O.V."/>
            <person name="Manteca A."/>
            <person name="Ramos J.L."/>
            <person name="Gallego J.R."/>
            <person name="Llorente I."/>
            <person name="Martins Dos Santos V.A."/>
            <person name="Jensen O.N."/>
            <person name="Pelaez A.I."/>
            <person name="Sanchez J."/>
            <person name="Ferrer M."/>
        </authorList>
    </citation>
    <scope>NUCLEOTIDE SEQUENCE</scope>
</reference>
<dbReference type="InterPro" id="IPR002941">
    <property type="entry name" value="DNA_methylase_N4/N6"/>
</dbReference>
<keyword evidence="4" id="KW-0808">Transferase</keyword>
<dbReference type="GO" id="GO:0008170">
    <property type="term" value="F:N-methyltransferase activity"/>
    <property type="evidence" value="ECO:0007669"/>
    <property type="project" value="InterPro"/>
</dbReference>
<dbReference type="GO" id="GO:0009307">
    <property type="term" value="P:DNA restriction-modification system"/>
    <property type="evidence" value="ECO:0007669"/>
    <property type="project" value="UniProtKB-KW"/>
</dbReference>
<dbReference type="GO" id="GO:0003677">
    <property type="term" value="F:DNA binding"/>
    <property type="evidence" value="ECO:0007669"/>
    <property type="project" value="UniProtKB-KW"/>
</dbReference>
<name>T1BIU3_9ZZZZ</name>
<reference evidence="10" key="1">
    <citation type="submission" date="2013-08" db="EMBL/GenBank/DDBJ databases">
        <authorList>
            <person name="Mendez C."/>
            <person name="Richter M."/>
            <person name="Ferrer M."/>
            <person name="Sanchez J."/>
        </authorList>
    </citation>
    <scope>NUCLEOTIDE SEQUENCE</scope>
</reference>
<dbReference type="Pfam" id="PF01555">
    <property type="entry name" value="N6_N4_Mtase"/>
    <property type="match status" value="1"/>
</dbReference>
<evidence type="ECO:0000313" key="10">
    <source>
        <dbReference type="EMBL" id="EQD53044.1"/>
    </source>
</evidence>
<dbReference type="PRINTS" id="PR00508">
    <property type="entry name" value="S21N4MTFRASE"/>
</dbReference>
<dbReference type="Gene3D" id="3.40.50.150">
    <property type="entry name" value="Vaccinia Virus protein VP39"/>
    <property type="match status" value="1"/>
</dbReference>
<keyword evidence="3 10" id="KW-0489">Methyltransferase</keyword>
<evidence type="ECO:0000256" key="3">
    <source>
        <dbReference type="ARBA" id="ARBA00022603"/>
    </source>
</evidence>
<protein>
    <recommendedName>
        <fullName evidence="2">site-specific DNA-methyltransferase (cytosine-N(4)-specific)</fullName>
        <ecNumber evidence="2">2.1.1.113</ecNumber>
    </recommendedName>
</protein>
<accession>T1BIU3</accession>
<gene>
    <name evidence="10" type="ORF">B1B_10447</name>
</gene>
<keyword evidence="6" id="KW-0680">Restriction system</keyword>
<organism evidence="10">
    <name type="scientific">mine drainage metagenome</name>
    <dbReference type="NCBI Taxonomy" id="410659"/>
    <lineage>
        <taxon>unclassified sequences</taxon>
        <taxon>metagenomes</taxon>
        <taxon>ecological metagenomes</taxon>
    </lineage>
</organism>
<evidence type="ECO:0000256" key="4">
    <source>
        <dbReference type="ARBA" id="ARBA00022679"/>
    </source>
</evidence>
<dbReference type="GO" id="GO:0032259">
    <property type="term" value="P:methylation"/>
    <property type="evidence" value="ECO:0007669"/>
    <property type="project" value="UniProtKB-KW"/>
</dbReference>
<comment type="catalytic activity">
    <reaction evidence="8">
        <text>a 2'-deoxycytidine in DNA + S-adenosyl-L-methionine = an N(4)-methyl-2'-deoxycytidine in DNA + S-adenosyl-L-homocysteine + H(+)</text>
        <dbReference type="Rhea" id="RHEA:16857"/>
        <dbReference type="Rhea" id="RHEA-COMP:11369"/>
        <dbReference type="Rhea" id="RHEA-COMP:13674"/>
        <dbReference type="ChEBI" id="CHEBI:15378"/>
        <dbReference type="ChEBI" id="CHEBI:57856"/>
        <dbReference type="ChEBI" id="CHEBI:59789"/>
        <dbReference type="ChEBI" id="CHEBI:85452"/>
        <dbReference type="ChEBI" id="CHEBI:137933"/>
        <dbReference type="EC" id="2.1.1.113"/>
    </reaction>
</comment>
<feature type="domain" description="DNA methylase N-4/N-6" evidence="9">
    <location>
        <begin position="45"/>
        <end position="166"/>
    </location>
</feature>
<comment type="similarity">
    <text evidence="1">Belongs to the N(4)/N(6)-methyltransferase family. N(4) subfamily.</text>
</comment>
<evidence type="ECO:0000256" key="7">
    <source>
        <dbReference type="ARBA" id="ARBA00023125"/>
    </source>
</evidence>
<comment type="caution">
    <text evidence="10">The sequence shown here is derived from an EMBL/GenBank/DDBJ whole genome shotgun (WGS) entry which is preliminary data.</text>
</comment>
<evidence type="ECO:0000256" key="8">
    <source>
        <dbReference type="ARBA" id="ARBA00049120"/>
    </source>
</evidence>
<evidence type="ECO:0000259" key="9">
    <source>
        <dbReference type="Pfam" id="PF01555"/>
    </source>
</evidence>
<keyword evidence="5" id="KW-0949">S-adenosyl-L-methionine</keyword>
<sequence>MPHQRALVDWVKDLGLPKPYYKTALGAAYLGDSKDILECLPSESVDLIVTSPPFALRRKKEYGNVAADEYVAWFHVFSELFHRILKEKGSLVIDIGGSWNAGEPTRSLYQYELLLDLAKMGFKLCQDFFWFNPSRLPSPAEWVNVRRIRVKDAVDPLWWMSKSAYPKPTIGGSWRST</sequence>
<feature type="non-terminal residue" evidence="10">
    <location>
        <position position="177"/>
    </location>
</feature>
<evidence type="ECO:0000256" key="6">
    <source>
        <dbReference type="ARBA" id="ARBA00022747"/>
    </source>
</evidence>
<dbReference type="AlphaFoldDB" id="T1BIU3"/>
<proteinExistence type="inferred from homology"/>
<keyword evidence="7" id="KW-0238">DNA-binding</keyword>
<dbReference type="EMBL" id="AUZY01006839">
    <property type="protein sequence ID" value="EQD53044.1"/>
    <property type="molecule type" value="Genomic_DNA"/>
</dbReference>
<evidence type="ECO:0000256" key="5">
    <source>
        <dbReference type="ARBA" id="ARBA00022691"/>
    </source>
</evidence>
<dbReference type="InterPro" id="IPR001091">
    <property type="entry name" value="RM_Methyltransferase"/>
</dbReference>
<dbReference type="GO" id="GO:0015667">
    <property type="term" value="F:site-specific DNA-methyltransferase (cytosine-N4-specific) activity"/>
    <property type="evidence" value="ECO:0007669"/>
    <property type="project" value="UniProtKB-EC"/>
</dbReference>
<dbReference type="InterPro" id="IPR017985">
    <property type="entry name" value="MeTrfase_CN4_CS"/>
</dbReference>
<dbReference type="InterPro" id="IPR029063">
    <property type="entry name" value="SAM-dependent_MTases_sf"/>
</dbReference>
<evidence type="ECO:0000256" key="1">
    <source>
        <dbReference type="ARBA" id="ARBA00010203"/>
    </source>
</evidence>